<comment type="caution">
    <text evidence="6">The sequence shown here is derived from an EMBL/GenBank/DDBJ whole genome shotgun (WGS) entry which is preliminary data.</text>
</comment>
<dbReference type="Gene3D" id="3.40.50.300">
    <property type="entry name" value="P-loop containing nucleotide triphosphate hydrolases"/>
    <property type="match status" value="1"/>
</dbReference>
<sequence length="270" mass="29393">MIEAKGLAMTIAGHSILNEMSFAMRKGAMYGIIGPNGAGKSTLLRLLSGMERPTAGQALLEGKPASAYKRKELAKRVAVLQQGGLPAVSFTVREAVTMGRFPYQNWLGEEASEGGRVVERALRDMGLAELQDRRVDGLSGGERQRVALAKVMAQEPELLLLDEPTTYLDIGYQVQLLDTVKRWQAERQLTVVAVLHDLNLAAHYCDELLVLHGGGIEAFGPPSKVVQPDLIERVFGARTVVLPHPETGVPQLLLLPEVPPAEERREEASS</sequence>
<gene>
    <name evidence="6" type="ORF">GT019_00675</name>
</gene>
<dbReference type="InterPro" id="IPR003593">
    <property type="entry name" value="AAA+_ATPase"/>
</dbReference>
<dbReference type="Proteomes" id="UP000665561">
    <property type="component" value="Unassembled WGS sequence"/>
</dbReference>
<keyword evidence="4" id="KW-1278">Translocase</keyword>
<evidence type="ECO:0000313" key="7">
    <source>
        <dbReference type="Proteomes" id="UP000665561"/>
    </source>
</evidence>
<reference evidence="6 7" key="1">
    <citation type="submission" date="2020-01" db="EMBL/GenBank/DDBJ databases">
        <title>Paenibacillus soybeanensis sp. nov. isolated from the nodules of soybean (Glycine max(L.) Merr).</title>
        <authorList>
            <person name="Wang H."/>
        </authorList>
    </citation>
    <scope>NUCLEOTIDE SEQUENCE [LARGE SCALE GENOMIC DNA]</scope>
    <source>
        <strain evidence="6 7">T1</strain>
    </source>
</reference>
<dbReference type="CDD" id="cd03214">
    <property type="entry name" value="ABC_Iron-Siderophores_B12_Hemin"/>
    <property type="match status" value="1"/>
</dbReference>
<dbReference type="GO" id="GO:0005524">
    <property type="term" value="F:ATP binding"/>
    <property type="evidence" value="ECO:0007669"/>
    <property type="project" value="UniProtKB-KW"/>
</dbReference>
<evidence type="ECO:0000313" key="6">
    <source>
        <dbReference type="EMBL" id="NBD22375.1"/>
    </source>
</evidence>
<evidence type="ECO:0000256" key="2">
    <source>
        <dbReference type="ARBA" id="ARBA00022741"/>
    </source>
</evidence>
<evidence type="ECO:0000256" key="3">
    <source>
        <dbReference type="ARBA" id="ARBA00022840"/>
    </source>
</evidence>
<dbReference type="PROSITE" id="PS50893">
    <property type="entry name" value="ABC_TRANSPORTER_2"/>
    <property type="match status" value="1"/>
</dbReference>
<name>A0ABW9XID9_9BACL</name>
<feature type="domain" description="ABC transporter" evidence="5">
    <location>
        <begin position="2"/>
        <end position="238"/>
    </location>
</feature>
<keyword evidence="7" id="KW-1185">Reference proteome</keyword>
<dbReference type="InterPro" id="IPR027417">
    <property type="entry name" value="P-loop_NTPase"/>
</dbReference>
<dbReference type="EMBL" id="JAAAMV010000001">
    <property type="protein sequence ID" value="NBD22375.1"/>
    <property type="molecule type" value="Genomic_DNA"/>
</dbReference>
<accession>A0ABW9XID9</accession>
<dbReference type="InterPro" id="IPR017871">
    <property type="entry name" value="ABC_transporter-like_CS"/>
</dbReference>
<evidence type="ECO:0000259" key="5">
    <source>
        <dbReference type="PROSITE" id="PS50893"/>
    </source>
</evidence>
<dbReference type="SUPFAM" id="SSF52540">
    <property type="entry name" value="P-loop containing nucleoside triphosphate hydrolases"/>
    <property type="match status" value="1"/>
</dbReference>
<keyword evidence="2" id="KW-0547">Nucleotide-binding</keyword>
<dbReference type="RefSeq" id="WP_161740185.1">
    <property type="nucleotide sequence ID" value="NZ_JAAAMV010000001.1"/>
</dbReference>
<proteinExistence type="predicted"/>
<keyword evidence="1" id="KW-0813">Transport</keyword>
<dbReference type="PROSITE" id="PS00211">
    <property type="entry name" value="ABC_TRANSPORTER_1"/>
    <property type="match status" value="1"/>
</dbReference>
<dbReference type="PANTHER" id="PTHR42794:SF1">
    <property type="entry name" value="HEMIN IMPORT ATP-BINDING PROTEIN HMUV"/>
    <property type="match status" value="1"/>
</dbReference>
<protein>
    <submittedName>
        <fullName evidence="6">Heme ABC transporter ATP-binding protein</fullName>
    </submittedName>
</protein>
<dbReference type="PANTHER" id="PTHR42794">
    <property type="entry name" value="HEMIN IMPORT ATP-BINDING PROTEIN HMUV"/>
    <property type="match status" value="1"/>
</dbReference>
<organism evidence="6 7">
    <name type="scientific">Paenibacillus glycinis</name>
    <dbReference type="NCBI Taxonomy" id="2697035"/>
    <lineage>
        <taxon>Bacteria</taxon>
        <taxon>Bacillati</taxon>
        <taxon>Bacillota</taxon>
        <taxon>Bacilli</taxon>
        <taxon>Bacillales</taxon>
        <taxon>Paenibacillaceae</taxon>
        <taxon>Paenibacillus</taxon>
    </lineage>
</organism>
<evidence type="ECO:0000256" key="4">
    <source>
        <dbReference type="ARBA" id="ARBA00022967"/>
    </source>
</evidence>
<dbReference type="NCBIfam" id="NF010068">
    <property type="entry name" value="PRK13548.1"/>
    <property type="match status" value="1"/>
</dbReference>
<dbReference type="SMART" id="SM00382">
    <property type="entry name" value="AAA"/>
    <property type="match status" value="1"/>
</dbReference>
<evidence type="ECO:0000256" key="1">
    <source>
        <dbReference type="ARBA" id="ARBA00022448"/>
    </source>
</evidence>
<keyword evidence="3 6" id="KW-0067">ATP-binding</keyword>
<dbReference type="InterPro" id="IPR003439">
    <property type="entry name" value="ABC_transporter-like_ATP-bd"/>
</dbReference>
<dbReference type="Pfam" id="PF00005">
    <property type="entry name" value="ABC_tran"/>
    <property type="match status" value="1"/>
</dbReference>